<gene>
    <name evidence="2" type="ORF">DYP60_05395</name>
</gene>
<accession>A0A372MHY6</accession>
<dbReference type="Proteomes" id="UP000264002">
    <property type="component" value="Unassembled WGS sequence"/>
</dbReference>
<dbReference type="InterPro" id="IPR038717">
    <property type="entry name" value="Tc1-like_DDE_dom"/>
</dbReference>
<evidence type="ECO:0000259" key="1">
    <source>
        <dbReference type="Pfam" id="PF13358"/>
    </source>
</evidence>
<dbReference type="InterPro" id="IPR036397">
    <property type="entry name" value="RNaseH_sf"/>
</dbReference>
<comment type="caution">
    <text evidence="2">The sequence shown here is derived from an EMBL/GenBank/DDBJ whole genome shotgun (WGS) entry which is preliminary data.</text>
</comment>
<dbReference type="AlphaFoldDB" id="A0A372MHY6"/>
<dbReference type="EMBL" id="QUWK01000005">
    <property type="protein sequence ID" value="RFU95063.1"/>
    <property type="molecule type" value="Genomic_DNA"/>
</dbReference>
<protein>
    <submittedName>
        <fullName evidence="2">Transposase</fullName>
    </submittedName>
</protein>
<reference evidence="3" key="1">
    <citation type="submission" date="2018-08" db="EMBL/GenBank/DDBJ databases">
        <authorList>
            <person name="Grouzdev D.S."/>
            <person name="Krutkina M.S."/>
        </authorList>
    </citation>
    <scope>NUCLEOTIDE SEQUENCE [LARGE SCALE GENOMIC DNA]</scope>
    <source>
        <strain evidence="3">4-11</strain>
    </source>
</reference>
<evidence type="ECO:0000313" key="2">
    <source>
        <dbReference type="EMBL" id="RFU95063.1"/>
    </source>
</evidence>
<dbReference type="Pfam" id="PF13358">
    <property type="entry name" value="DDE_3"/>
    <property type="match status" value="1"/>
</dbReference>
<feature type="domain" description="Tc1-like transposase DDE" evidence="1">
    <location>
        <begin position="23"/>
        <end position="154"/>
    </location>
</feature>
<name>A0A372MHY6_9SPIR</name>
<dbReference type="Gene3D" id="3.30.420.10">
    <property type="entry name" value="Ribonuclease H-like superfamily/Ribonuclease H"/>
    <property type="match status" value="1"/>
</dbReference>
<reference evidence="2 3" key="2">
    <citation type="submission" date="2018-09" db="EMBL/GenBank/DDBJ databases">
        <title>Genome of Sphaerochaeta halotolerans strain 4-11.</title>
        <authorList>
            <person name="Nazina T.N."/>
            <person name="Sokolova D.S."/>
        </authorList>
    </citation>
    <scope>NUCLEOTIDE SEQUENCE [LARGE SCALE GENOMIC DNA]</scope>
    <source>
        <strain evidence="2 3">4-11</strain>
    </source>
</reference>
<proteinExistence type="predicted"/>
<organism evidence="2 3">
    <name type="scientific">Sphaerochaeta halotolerans</name>
    <dbReference type="NCBI Taxonomy" id="2293840"/>
    <lineage>
        <taxon>Bacteria</taxon>
        <taxon>Pseudomonadati</taxon>
        <taxon>Spirochaetota</taxon>
        <taxon>Spirochaetia</taxon>
        <taxon>Spirochaetales</taxon>
        <taxon>Sphaerochaetaceae</taxon>
        <taxon>Sphaerochaeta</taxon>
    </lineage>
</organism>
<keyword evidence="3" id="KW-1185">Reference proteome</keyword>
<dbReference type="GO" id="GO:0003676">
    <property type="term" value="F:nucleic acid binding"/>
    <property type="evidence" value="ECO:0007669"/>
    <property type="project" value="InterPro"/>
</dbReference>
<sequence length="155" mass="18219">MARLCAKTLKKMMERGKDPNLEIIYQDEVHFQVTTSVTRKWAPIGKQPKIKSKPGKSNISYSGYLSPRTGRLVVTEVNWFNFETVIGSIRDYIKEIDDSFERHLLILDNAPWHRKAARLIRESDEYQDIRDVLEIEFLPPYSPDLNPIERVWRIT</sequence>
<evidence type="ECO:0000313" key="3">
    <source>
        <dbReference type="Proteomes" id="UP000264002"/>
    </source>
</evidence>